<dbReference type="Proteomes" id="UP000663870">
    <property type="component" value="Unassembled WGS sequence"/>
</dbReference>
<sequence length="95" mass="11217">MLDQTSNDDEIKNIYHILAMVNDNQGNYTQAITFYEKSIEIQQNNPSHNYIDLATSYNNIGMEYDEMGEYSEALFYYEKALEIYQKKIFLPIILI</sequence>
<evidence type="ECO:0000313" key="5">
    <source>
        <dbReference type="EMBL" id="CAF1370319.1"/>
    </source>
</evidence>
<evidence type="ECO:0000256" key="3">
    <source>
        <dbReference type="PROSITE-ProRule" id="PRU00339"/>
    </source>
</evidence>
<gene>
    <name evidence="5" type="ORF">JXQ802_LOCUS33115</name>
    <name evidence="4" type="ORF">PYM288_LOCUS19332</name>
</gene>
<dbReference type="Gene3D" id="1.25.40.10">
    <property type="entry name" value="Tetratricopeptide repeat domain"/>
    <property type="match status" value="1"/>
</dbReference>
<dbReference type="PANTHER" id="PTHR45641:SF19">
    <property type="entry name" value="NEPHROCYSTIN-3"/>
    <property type="match status" value="1"/>
</dbReference>
<protein>
    <submittedName>
        <fullName evidence="5">Uncharacterized protein</fullName>
    </submittedName>
</protein>
<evidence type="ECO:0000313" key="4">
    <source>
        <dbReference type="EMBL" id="CAF1094242.1"/>
    </source>
</evidence>
<dbReference type="EMBL" id="CAJNOH010000640">
    <property type="protein sequence ID" value="CAF1094242.1"/>
    <property type="molecule type" value="Genomic_DNA"/>
</dbReference>
<dbReference type="SUPFAM" id="SSF48452">
    <property type="entry name" value="TPR-like"/>
    <property type="match status" value="1"/>
</dbReference>
<reference evidence="5" key="1">
    <citation type="submission" date="2021-02" db="EMBL/GenBank/DDBJ databases">
        <authorList>
            <person name="Nowell W R."/>
        </authorList>
    </citation>
    <scope>NUCLEOTIDE SEQUENCE</scope>
</reference>
<comment type="caution">
    <text evidence="5">The sequence shown here is derived from an EMBL/GenBank/DDBJ whole genome shotgun (WGS) entry which is preliminary data.</text>
</comment>
<accession>A0A815IWP9</accession>
<keyword evidence="6" id="KW-1185">Reference proteome</keyword>
<proteinExistence type="predicted"/>
<dbReference type="PROSITE" id="PS50005">
    <property type="entry name" value="TPR"/>
    <property type="match status" value="2"/>
</dbReference>
<keyword evidence="2 3" id="KW-0802">TPR repeat</keyword>
<evidence type="ECO:0000313" key="6">
    <source>
        <dbReference type="Proteomes" id="UP000663870"/>
    </source>
</evidence>
<dbReference type="PROSITE" id="PS50293">
    <property type="entry name" value="TPR_REGION"/>
    <property type="match status" value="1"/>
</dbReference>
<feature type="repeat" description="TPR" evidence="3">
    <location>
        <begin position="54"/>
        <end position="87"/>
    </location>
</feature>
<dbReference type="AlphaFoldDB" id="A0A815IWP9"/>
<evidence type="ECO:0000256" key="1">
    <source>
        <dbReference type="ARBA" id="ARBA00022737"/>
    </source>
</evidence>
<name>A0A815IWP9_9BILA</name>
<dbReference type="SMART" id="SM00028">
    <property type="entry name" value="TPR"/>
    <property type="match status" value="2"/>
</dbReference>
<evidence type="ECO:0000256" key="2">
    <source>
        <dbReference type="ARBA" id="ARBA00022803"/>
    </source>
</evidence>
<dbReference type="Proteomes" id="UP000663854">
    <property type="component" value="Unassembled WGS sequence"/>
</dbReference>
<dbReference type="InterPro" id="IPR011990">
    <property type="entry name" value="TPR-like_helical_dom_sf"/>
</dbReference>
<keyword evidence="1" id="KW-0677">Repeat</keyword>
<feature type="repeat" description="TPR" evidence="3">
    <location>
        <begin position="12"/>
        <end position="45"/>
    </location>
</feature>
<organism evidence="5 6">
    <name type="scientific">Rotaria sordida</name>
    <dbReference type="NCBI Taxonomy" id="392033"/>
    <lineage>
        <taxon>Eukaryota</taxon>
        <taxon>Metazoa</taxon>
        <taxon>Spiralia</taxon>
        <taxon>Gnathifera</taxon>
        <taxon>Rotifera</taxon>
        <taxon>Eurotatoria</taxon>
        <taxon>Bdelloidea</taxon>
        <taxon>Philodinida</taxon>
        <taxon>Philodinidae</taxon>
        <taxon>Rotaria</taxon>
    </lineage>
</organism>
<dbReference type="Pfam" id="PF13424">
    <property type="entry name" value="TPR_12"/>
    <property type="match status" value="1"/>
</dbReference>
<dbReference type="PANTHER" id="PTHR45641">
    <property type="entry name" value="TETRATRICOPEPTIDE REPEAT PROTEIN (AFU_ORTHOLOGUE AFUA_6G03870)"/>
    <property type="match status" value="1"/>
</dbReference>
<dbReference type="EMBL" id="CAJNOL010001494">
    <property type="protein sequence ID" value="CAF1370319.1"/>
    <property type="molecule type" value="Genomic_DNA"/>
</dbReference>
<dbReference type="InterPro" id="IPR019734">
    <property type="entry name" value="TPR_rpt"/>
</dbReference>